<gene>
    <name evidence="5" type="ORF">BdWA1_002047</name>
    <name evidence="4" type="ORF">BdWA1_003528</name>
</gene>
<evidence type="ECO:0000313" key="5">
    <source>
        <dbReference type="EMBL" id="KAK2196798.1"/>
    </source>
</evidence>
<keyword evidence="6" id="KW-1185">Reference proteome</keyword>
<comment type="caution">
    <text evidence="4">The sequence shown here is derived from an EMBL/GenBank/DDBJ whole genome shotgun (WGS) entry which is preliminary data.</text>
</comment>
<dbReference type="InterPro" id="IPR004088">
    <property type="entry name" value="KH_dom_type_1"/>
</dbReference>
<keyword evidence="1" id="KW-0694">RNA-binding</keyword>
<protein>
    <submittedName>
        <fullName evidence="4">Bifunctional K Homology domain</fullName>
    </submittedName>
</protein>
<evidence type="ECO:0000313" key="4">
    <source>
        <dbReference type="EMBL" id="KAK2195000.1"/>
    </source>
</evidence>
<dbReference type="GeneID" id="94336345"/>
<dbReference type="InterPro" id="IPR036612">
    <property type="entry name" value="KH_dom_type_1_sf"/>
</dbReference>
<dbReference type="KEGG" id="bdw:94336345"/>
<dbReference type="GO" id="GO:0003723">
    <property type="term" value="F:RNA binding"/>
    <property type="evidence" value="ECO:0007669"/>
    <property type="project" value="UniProtKB-UniRule"/>
</dbReference>
<dbReference type="EMBL" id="JALLKP010000002">
    <property type="protein sequence ID" value="KAK2196798.1"/>
    <property type="molecule type" value="Genomic_DNA"/>
</dbReference>
<evidence type="ECO:0000313" key="6">
    <source>
        <dbReference type="Proteomes" id="UP001214638"/>
    </source>
</evidence>
<sequence>MKFQKGREENSTSVHGHIESNGTIKGGKYLVDSEGFIKAVSNNELRRSGSQNPQELIATLKEAEQGIKRRLKEANVALNSHVDAKVAADCTLDVGQLVDIVNDIDLVTKRAHANLVKPVQNLSVEEYEEQIKNANKTLLALRSGKQKGVPAPTPEQLETAAKEHEVLVNYLKEQMALAVVCRDSKQHISTINSYKNLCLQIANLKNDPKPERSAPRVDKQREFALQCVNEISPSPITMQDLVQMRLILIKTANRFAPPYNYTKRLKTKYTVHIDKIVQQNEARLTIYGTRANVDACAEFLQGLDKAHCMKMDMATFKRLVPDMKKFETDFQVLAGYFNGALDVIGPGKHVDCAFKFVESKLNPESTQAVVSSIKELDENAHKQELNYFVSKALGSRFRHLTRELEFEYQVQIMLQQSPKEQIGHAYITGSDTAQVQEAAQELVKLADFMGIQTIEDMTPTDIDYIFSDECKRRFGSNSACVIRHKAGAVIVGPRDHLPIFVERLYRLLQLRNAKYKEFPIPLEKAGAITDTQLNAIQDWTGAIIEYRKSNKECICLVYGDDEQQEECIRQLNDMLRSHVSVKVRLTPAQFAVLAGTRHRLQEYEREFSLAIQIENECDLLICGTKERVDDCVSAITEFKSTVISLDKTSLESVSITGEFYASFEFKSGQAGIIIGKGGSTKNEIIEKSGLWDIIFRRDSNGGDIVVLHGDKAAISAALDHITQLLPSGLNNVLNKREERSNVESPTPRGHYDAYSSKNSFIRKLSSRTRSVTKEREKSDRDSAFSFEEESFPSL</sequence>
<name>A0AAD9PHW9_9APIC</name>
<feature type="domain" description="K Homology" evidence="3">
    <location>
        <begin position="657"/>
        <end position="726"/>
    </location>
</feature>
<dbReference type="RefSeq" id="XP_067803640.1">
    <property type="nucleotide sequence ID" value="XM_067947076.1"/>
</dbReference>
<dbReference type="SUPFAM" id="SSF54791">
    <property type="entry name" value="Eukaryotic type KH-domain (KH-domain type I)"/>
    <property type="match status" value="1"/>
</dbReference>
<dbReference type="EMBL" id="JALLKP010000016">
    <property type="protein sequence ID" value="KAK2195000.1"/>
    <property type="molecule type" value="Genomic_DNA"/>
</dbReference>
<dbReference type="PROSITE" id="PS50084">
    <property type="entry name" value="KH_TYPE_1"/>
    <property type="match status" value="1"/>
</dbReference>
<organism evidence="4 6">
    <name type="scientific">Babesia duncani</name>
    <dbReference type="NCBI Taxonomy" id="323732"/>
    <lineage>
        <taxon>Eukaryota</taxon>
        <taxon>Sar</taxon>
        <taxon>Alveolata</taxon>
        <taxon>Apicomplexa</taxon>
        <taxon>Aconoidasida</taxon>
        <taxon>Piroplasmida</taxon>
        <taxon>Babesiidae</taxon>
        <taxon>Babesia</taxon>
    </lineage>
</organism>
<dbReference type="CDD" id="cd00105">
    <property type="entry name" value="KH-I"/>
    <property type="match status" value="1"/>
</dbReference>
<dbReference type="Proteomes" id="UP001214638">
    <property type="component" value="Unassembled WGS sequence"/>
</dbReference>
<reference evidence="4" key="1">
    <citation type="journal article" date="2023" name="Nat. Microbiol.">
        <title>Babesia duncani multi-omics identifies virulence factors and drug targets.</title>
        <authorList>
            <person name="Singh P."/>
            <person name="Lonardi S."/>
            <person name="Liang Q."/>
            <person name="Vydyam P."/>
            <person name="Khabirova E."/>
            <person name="Fang T."/>
            <person name="Gihaz S."/>
            <person name="Thekkiniath J."/>
            <person name="Munshi M."/>
            <person name="Abel S."/>
            <person name="Ciampossin L."/>
            <person name="Batugedara G."/>
            <person name="Gupta M."/>
            <person name="Lu X.M."/>
            <person name="Lenz T."/>
            <person name="Chakravarty S."/>
            <person name="Cornillot E."/>
            <person name="Hu Y."/>
            <person name="Ma W."/>
            <person name="Gonzalez L.M."/>
            <person name="Sanchez S."/>
            <person name="Estrada K."/>
            <person name="Sanchez-Flores A."/>
            <person name="Montero E."/>
            <person name="Harb O.S."/>
            <person name="Le Roch K.G."/>
            <person name="Mamoun C.B."/>
        </authorList>
    </citation>
    <scope>NUCLEOTIDE SEQUENCE</scope>
    <source>
        <strain evidence="4">WA1</strain>
    </source>
</reference>
<dbReference type="Pfam" id="PF00013">
    <property type="entry name" value="KH_1"/>
    <property type="match status" value="1"/>
</dbReference>
<feature type="region of interest" description="Disordered" evidence="2">
    <location>
        <begin position="737"/>
        <end position="794"/>
    </location>
</feature>
<feature type="domain" description="K Homology" evidence="3">
    <location>
        <begin position="512"/>
        <end position="576"/>
    </location>
</feature>
<dbReference type="AlphaFoldDB" id="A0AAD9PHW9"/>
<feature type="compositionally biased region" description="Basic and acidic residues" evidence="2">
    <location>
        <begin position="771"/>
        <end position="782"/>
    </location>
</feature>
<feature type="compositionally biased region" description="Basic and acidic residues" evidence="2">
    <location>
        <begin position="1"/>
        <end position="10"/>
    </location>
</feature>
<dbReference type="InterPro" id="IPR004087">
    <property type="entry name" value="KH_dom"/>
</dbReference>
<dbReference type="Gene3D" id="3.30.1370.10">
    <property type="entry name" value="K Homology domain, type 1"/>
    <property type="match status" value="1"/>
</dbReference>
<dbReference type="SMART" id="SM00322">
    <property type="entry name" value="KH"/>
    <property type="match status" value="2"/>
</dbReference>
<proteinExistence type="predicted"/>
<evidence type="ECO:0000256" key="2">
    <source>
        <dbReference type="SAM" id="MobiDB-lite"/>
    </source>
</evidence>
<evidence type="ECO:0000259" key="3">
    <source>
        <dbReference type="SMART" id="SM00322"/>
    </source>
</evidence>
<evidence type="ECO:0000256" key="1">
    <source>
        <dbReference type="PROSITE-ProRule" id="PRU00117"/>
    </source>
</evidence>
<feature type="region of interest" description="Disordered" evidence="2">
    <location>
        <begin position="1"/>
        <end position="20"/>
    </location>
</feature>
<accession>A0AAD9PHW9</accession>